<dbReference type="Proteomes" id="UP000029579">
    <property type="component" value="Unassembled WGS sequence"/>
</dbReference>
<dbReference type="InterPro" id="IPR037171">
    <property type="entry name" value="NagB/RpiA_transferase-like"/>
</dbReference>
<comment type="caution">
    <text evidence="5">The sequence shown here is derived from an EMBL/GenBank/DDBJ whole genome shotgun (WGS) entry which is preliminary data.</text>
</comment>
<name>A0A095X604_9FIRM</name>
<dbReference type="RefSeq" id="WP_037326400.1">
    <property type="nucleotide sequence ID" value="NZ_JRMW01000019.1"/>
</dbReference>
<dbReference type="InterPro" id="IPR018356">
    <property type="entry name" value="Tscrpt_reg_HTH_DeoR_CS"/>
</dbReference>
<evidence type="ECO:0000313" key="6">
    <source>
        <dbReference type="Proteomes" id="UP000029579"/>
    </source>
</evidence>
<evidence type="ECO:0000313" key="5">
    <source>
        <dbReference type="EMBL" id="KGF05111.1"/>
    </source>
</evidence>
<evidence type="ECO:0000259" key="4">
    <source>
        <dbReference type="PROSITE" id="PS51000"/>
    </source>
</evidence>
<proteinExistence type="predicted"/>
<dbReference type="PANTHER" id="PTHR30363">
    <property type="entry name" value="HTH-TYPE TRANSCRIPTIONAL REGULATOR SRLR-RELATED"/>
    <property type="match status" value="1"/>
</dbReference>
<keyword evidence="3" id="KW-0804">Transcription</keyword>
<dbReference type="PRINTS" id="PR00037">
    <property type="entry name" value="HTHLACR"/>
</dbReference>
<keyword evidence="1" id="KW-0805">Transcription regulation</keyword>
<dbReference type="SMART" id="SM00420">
    <property type="entry name" value="HTH_DEOR"/>
    <property type="match status" value="1"/>
</dbReference>
<dbReference type="InterPro" id="IPR050313">
    <property type="entry name" value="Carb_Metab_HTH_regulators"/>
</dbReference>
<organism evidence="5 6">
    <name type="scientific">Anaerococcus lactolyticus S7-1-13</name>
    <dbReference type="NCBI Taxonomy" id="1284686"/>
    <lineage>
        <taxon>Bacteria</taxon>
        <taxon>Bacillati</taxon>
        <taxon>Bacillota</taxon>
        <taxon>Tissierellia</taxon>
        <taxon>Tissierellales</taxon>
        <taxon>Peptoniphilaceae</taxon>
        <taxon>Anaerococcus</taxon>
    </lineage>
</organism>
<sequence>MIREERFDRILAKVDESGYASVTDLSKLVGVSEVTLRRDLTDLENKNLLKKVHGGAKSLKKFFDKNENYQNKMAQNVSLKKEIAELASKAIEDKDIVFLGAGATSYFITEHIHEKEITVITNSQIILDVLSNYKNIKLICIGGTYRRETRSYIGPLSEKVVSDMRFNKCFIGVNGIDIENVYTSSLEASILYSKVLDNSTNKYIIADHNKFNVVDFSSFYKTKDISTIITDDQIDNTLMRQFARKLSIINKKIYNKTINN</sequence>
<dbReference type="InterPro" id="IPR036388">
    <property type="entry name" value="WH-like_DNA-bd_sf"/>
</dbReference>
<dbReference type="SUPFAM" id="SSF100950">
    <property type="entry name" value="NagB/RpiA/CoA transferase-like"/>
    <property type="match status" value="1"/>
</dbReference>
<dbReference type="Gene3D" id="1.10.10.10">
    <property type="entry name" value="Winged helix-like DNA-binding domain superfamily/Winged helix DNA-binding domain"/>
    <property type="match status" value="1"/>
</dbReference>
<evidence type="ECO:0000256" key="2">
    <source>
        <dbReference type="ARBA" id="ARBA00023125"/>
    </source>
</evidence>
<dbReference type="Gene3D" id="3.40.50.1360">
    <property type="match status" value="1"/>
</dbReference>
<dbReference type="OrthoDB" id="9797223at2"/>
<feature type="domain" description="HTH deoR-type" evidence="4">
    <location>
        <begin position="3"/>
        <end position="58"/>
    </location>
</feature>
<dbReference type="InterPro" id="IPR001034">
    <property type="entry name" value="DeoR_HTH"/>
</dbReference>
<dbReference type="SUPFAM" id="SSF46785">
    <property type="entry name" value="Winged helix' DNA-binding domain"/>
    <property type="match status" value="1"/>
</dbReference>
<dbReference type="PROSITE" id="PS00894">
    <property type="entry name" value="HTH_DEOR_1"/>
    <property type="match status" value="1"/>
</dbReference>
<dbReference type="PANTHER" id="PTHR30363:SF44">
    <property type="entry name" value="AGA OPERON TRANSCRIPTIONAL REPRESSOR-RELATED"/>
    <property type="match status" value="1"/>
</dbReference>
<dbReference type="GO" id="GO:0003677">
    <property type="term" value="F:DNA binding"/>
    <property type="evidence" value="ECO:0007669"/>
    <property type="project" value="UniProtKB-KW"/>
</dbReference>
<gene>
    <name evidence="5" type="ORF">HMPREF1630_01515</name>
</gene>
<keyword evidence="2" id="KW-0238">DNA-binding</keyword>
<dbReference type="eggNOG" id="COG1349">
    <property type="taxonomic scope" value="Bacteria"/>
</dbReference>
<dbReference type="InterPro" id="IPR036390">
    <property type="entry name" value="WH_DNA-bd_sf"/>
</dbReference>
<accession>A0A095X604</accession>
<evidence type="ECO:0000256" key="1">
    <source>
        <dbReference type="ARBA" id="ARBA00023015"/>
    </source>
</evidence>
<dbReference type="InterPro" id="IPR014036">
    <property type="entry name" value="DeoR-like_C"/>
</dbReference>
<dbReference type="PROSITE" id="PS51000">
    <property type="entry name" value="HTH_DEOR_2"/>
    <property type="match status" value="1"/>
</dbReference>
<reference evidence="5 6" key="1">
    <citation type="submission" date="2014-07" db="EMBL/GenBank/DDBJ databases">
        <authorList>
            <person name="McCorrison J."/>
            <person name="Sanka R."/>
            <person name="Torralba M."/>
            <person name="Gillis M."/>
            <person name="Haft D.H."/>
            <person name="Methe B."/>
            <person name="Sutton G."/>
            <person name="Nelson K.E."/>
        </authorList>
    </citation>
    <scope>NUCLEOTIDE SEQUENCE [LARGE SCALE GENOMIC DNA]</scope>
    <source>
        <strain evidence="5 6">S7-1-13</strain>
    </source>
</reference>
<evidence type="ECO:0000256" key="3">
    <source>
        <dbReference type="ARBA" id="ARBA00023163"/>
    </source>
</evidence>
<dbReference type="SMART" id="SM01134">
    <property type="entry name" value="DeoRC"/>
    <property type="match status" value="1"/>
</dbReference>
<dbReference type="AlphaFoldDB" id="A0A095X604"/>
<protein>
    <recommendedName>
        <fullName evidence="4">HTH deoR-type domain-containing protein</fullName>
    </recommendedName>
</protein>
<dbReference type="GO" id="GO:0003700">
    <property type="term" value="F:DNA-binding transcription factor activity"/>
    <property type="evidence" value="ECO:0007669"/>
    <property type="project" value="InterPro"/>
</dbReference>
<dbReference type="Pfam" id="PF00455">
    <property type="entry name" value="DeoRC"/>
    <property type="match status" value="1"/>
</dbReference>
<dbReference type="Pfam" id="PF08220">
    <property type="entry name" value="HTH_DeoR"/>
    <property type="match status" value="1"/>
</dbReference>
<dbReference type="EMBL" id="JRMW01000019">
    <property type="protein sequence ID" value="KGF05111.1"/>
    <property type="molecule type" value="Genomic_DNA"/>
</dbReference>